<dbReference type="Proteomes" id="UP000016617">
    <property type="component" value="Unassembled WGS sequence"/>
</dbReference>
<gene>
    <name evidence="1" type="ORF">HMPREF1557_01626</name>
</gene>
<comment type="caution">
    <text evidence="1">The sequence shown here is derived from an EMBL/GenBank/DDBJ whole genome shotgun (WGS) entry which is preliminary data.</text>
</comment>
<dbReference type="EMBL" id="AWVA01000101">
    <property type="protein sequence ID" value="ERJ74429.1"/>
    <property type="molecule type" value="Genomic_DNA"/>
</dbReference>
<organism evidence="1 2">
    <name type="scientific">Streptococcus sobrinus W1703</name>
    <dbReference type="NCBI Taxonomy" id="1227275"/>
    <lineage>
        <taxon>Bacteria</taxon>
        <taxon>Bacillati</taxon>
        <taxon>Bacillota</taxon>
        <taxon>Bacilli</taxon>
        <taxon>Lactobacillales</taxon>
        <taxon>Streptococcaceae</taxon>
        <taxon>Streptococcus</taxon>
    </lineage>
</organism>
<name>U2KB85_9STRE</name>
<evidence type="ECO:0000313" key="1">
    <source>
        <dbReference type="EMBL" id="ERJ74429.1"/>
    </source>
</evidence>
<proteinExistence type="predicted"/>
<dbReference type="HOGENOM" id="CLU_2412011_0_0_9"/>
<sequence length="92" mass="10474">MAAMEIRANPIFQILSLTNIDDGAVFILVDVAARTVRQQLQLVFNQLIHKDIITNLLGLLKDLKYQPIHPPILKLNKVELDFLTKGMIIRIL</sequence>
<protein>
    <submittedName>
        <fullName evidence="1">Uncharacterized protein</fullName>
    </submittedName>
</protein>
<evidence type="ECO:0000313" key="2">
    <source>
        <dbReference type="Proteomes" id="UP000016617"/>
    </source>
</evidence>
<accession>U2KB85</accession>
<dbReference type="AlphaFoldDB" id="U2KB85"/>
<reference evidence="1 2" key="1">
    <citation type="submission" date="2013-06" db="EMBL/GenBank/DDBJ databases">
        <authorList>
            <person name="Weinstock G."/>
            <person name="Sodergren E."/>
            <person name="Lobos E.A."/>
            <person name="Fulton L."/>
            <person name="Fulton R."/>
            <person name="Courtney L."/>
            <person name="Fronick C."/>
            <person name="O'Laughlin M."/>
            <person name="Godfrey J."/>
            <person name="Wilson R.M."/>
            <person name="Miner T."/>
            <person name="Farmer C."/>
            <person name="Delehaunty K."/>
            <person name="Cordes M."/>
            <person name="Minx P."/>
            <person name="Tomlinson C."/>
            <person name="Chen J."/>
            <person name="Wollam A."/>
            <person name="Pepin K.H."/>
            <person name="Bhonagiri V."/>
            <person name="Zhang X."/>
            <person name="Warren W."/>
            <person name="Mitreva M."/>
            <person name="Mardis E.R."/>
            <person name="Wilson R.K."/>
        </authorList>
    </citation>
    <scope>NUCLEOTIDE SEQUENCE [LARGE SCALE GENOMIC DNA]</scope>
    <source>
        <strain evidence="1 2">W1703</strain>
    </source>
</reference>